<sequence>MKKNETIQTDHAESDYSPSITGESTFHYRYAGFWMRFWAYLLDLIVIGSINRIIINPFIKGLDFPWGEPDFLPIQAILTGIVFYGYFVLMTKFFQQTLGKMAFGLKVVGKNNTPLDWPTVLFREFIGRFISKFILFVGYIVTAFTSEKQGLHDIFADTLVIHENEIKLAAQPAS</sequence>
<dbReference type="Pfam" id="PF06271">
    <property type="entry name" value="RDD"/>
    <property type="match status" value="1"/>
</dbReference>
<organism evidence="8 9">
    <name type="scientific">Exobacillus caeni</name>
    <dbReference type="NCBI Taxonomy" id="2574798"/>
    <lineage>
        <taxon>Bacteria</taxon>
        <taxon>Bacillati</taxon>
        <taxon>Bacillota</taxon>
        <taxon>Bacilli</taxon>
        <taxon>Bacillales</taxon>
        <taxon>Guptibacillaceae</taxon>
        <taxon>Exobacillus</taxon>
    </lineage>
</organism>
<dbReference type="InterPro" id="IPR051791">
    <property type="entry name" value="Pra-immunoreactive"/>
</dbReference>
<evidence type="ECO:0000256" key="6">
    <source>
        <dbReference type="SAM" id="Phobius"/>
    </source>
</evidence>
<keyword evidence="4 6" id="KW-1133">Transmembrane helix</keyword>
<keyword evidence="3 6" id="KW-0812">Transmembrane</keyword>
<dbReference type="AlphaFoldDB" id="A0A5R9FHQ5"/>
<dbReference type="PANTHER" id="PTHR36115:SF9">
    <property type="entry name" value="LMO1584 PROTEIN"/>
    <property type="match status" value="1"/>
</dbReference>
<evidence type="ECO:0000256" key="5">
    <source>
        <dbReference type="ARBA" id="ARBA00023136"/>
    </source>
</evidence>
<feature type="transmembrane region" description="Helical" evidence="6">
    <location>
        <begin position="71"/>
        <end position="91"/>
    </location>
</feature>
<keyword evidence="5 6" id="KW-0472">Membrane</keyword>
<accession>A0A5R9FHQ5</accession>
<comment type="subcellular location">
    <subcellularLocation>
        <location evidence="1">Cell membrane</location>
        <topology evidence="1">Multi-pass membrane protein</topology>
    </subcellularLocation>
</comment>
<reference evidence="8 9" key="1">
    <citation type="submission" date="2019-04" db="EMBL/GenBank/DDBJ databases">
        <title>Bacillus caeni sp. nov., a bacterium isolated from mangrove sediment.</title>
        <authorList>
            <person name="Huang H."/>
            <person name="Mo K."/>
            <person name="Hu Y."/>
        </authorList>
    </citation>
    <scope>NUCLEOTIDE SEQUENCE [LARGE SCALE GENOMIC DNA]</scope>
    <source>
        <strain evidence="8 9">HB172195</strain>
    </source>
</reference>
<dbReference type="InterPro" id="IPR010432">
    <property type="entry name" value="RDD"/>
</dbReference>
<dbReference type="EMBL" id="SWLG01000001">
    <property type="protein sequence ID" value="TLS39105.1"/>
    <property type="molecule type" value="Genomic_DNA"/>
</dbReference>
<protein>
    <submittedName>
        <fullName evidence="8">RDD family protein</fullName>
    </submittedName>
</protein>
<dbReference type="OrthoDB" id="9793824at2"/>
<dbReference type="RefSeq" id="WP_138122620.1">
    <property type="nucleotide sequence ID" value="NZ_SWLG01000001.1"/>
</dbReference>
<dbReference type="GO" id="GO:0005886">
    <property type="term" value="C:plasma membrane"/>
    <property type="evidence" value="ECO:0007669"/>
    <property type="project" value="UniProtKB-SubCell"/>
</dbReference>
<comment type="caution">
    <text evidence="8">The sequence shown here is derived from an EMBL/GenBank/DDBJ whole genome shotgun (WGS) entry which is preliminary data.</text>
</comment>
<proteinExistence type="predicted"/>
<evidence type="ECO:0000256" key="3">
    <source>
        <dbReference type="ARBA" id="ARBA00022692"/>
    </source>
</evidence>
<evidence type="ECO:0000256" key="2">
    <source>
        <dbReference type="ARBA" id="ARBA00022475"/>
    </source>
</evidence>
<gene>
    <name evidence="8" type="ORF">FCL54_01990</name>
</gene>
<dbReference type="Proteomes" id="UP000308230">
    <property type="component" value="Unassembled WGS sequence"/>
</dbReference>
<evidence type="ECO:0000313" key="9">
    <source>
        <dbReference type="Proteomes" id="UP000308230"/>
    </source>
</evidence>
<keyword evidence="2" id="KW-1003">Cell membrane</keyword>
<feature type="domain" description="RDD" evidence="7">
    <location>
        <begin position="30"/>
        <end position="156"/>
    </location>
</feature>
<evidence type="ECO:0000259" key="7">
    <source>
        <dbReference type="Pfam" id="PF06271"/>
    </source>
</evidence>
<evidence type="ECO:0000313" key="8">
    <source>
        <dbReference type="EMBL" id="TLS39105.1"/>
    </source>
</evidence>
<feature type="transmembrane region" description="Helical" evidence="6">
    <location>
        <begin position="37"/>
        <end position="59"/>
    </location>
</feature>
<evidence type="ECO:0000256" key="1">
    <source>
        <dbReference type="ARBA" id="ARBA00004651"/>
    </source>
</evidence>
<keyword evidence="9" id="KW-1185">Reference proteome</keyword>
<name>A0A5R9FHQ5_9BACL</name>
<dbReference type="PANTHER" id="PTHR36115">
    <property type="entry name" value="PROLINE-RICH ANTIGEN HOMOLOG-RELATED"/>
    <property type="match status" value="1"/>
</dbReference>
<evidence type="ECO:0000256" key="4">
    <source>
        <dbReference type="ARBA" id="ARBA00022989"/>
    </source>
</evidence>